<comment type="caution">
    <text evidence="3">The sequence shown here is derived from an EMBL/GenBank/DDBJ whole genome shotgun (WGS) entry which is preliminary data.</text>
</comment>
<dbReference type="GO" id="GO:0016491">
    <property type="term" value="F:oxidoreductase activity"/>
    <property type="evidence" value="ECO:0007669"/>
    <property type="project" value="InterPro"/>
</dbReference>
<dbReference type="Proteomes" id="UP000477722">
    <property type="component" value="Unassembled WGS sequence"/>
</dbReference>
<feature type="domain" description="Amine oxidase" evidence="2">
    <location>
        <begin position="14"/>
        <end position="299"/>
    </location>
</feature>
<dbReference type="AlphaFoldDB" id="A0A6G4X5T6"/>
<proteinExistence type="predicted"/>
<protein>
    <submittedName>
        <fullName evidence="3">NAD(P)/FAD-dependent oxidoreductase</fullName>
    </submittedName>
</protein>
<evidence type="ECO:0000256" key="1">
    <source>
        <dbReference type="SAM" id="MobiDB-lite"/>
    </source>
</evidence>
<evidence type="ECO:0000313" key="4">
    <source>
        <dbReference type="Proteomes" id="UP000477722"/>
    </source>
</evidence>
<name>A0A6G4X5T6_9ACTN</name>
<dbReference type="EMBL" id="JAAKZZ010000420">
    <property type="protein sequence ID" value="NGO72230.1"/>
    <property type="molecule type" value="Genomic_DNA"/>
</dbReference>
<organism evidence="3 4">
    <name type="scientific">Streptomyces boncukensis</name>
    <dbReference type="NCBI Taxonomy" id="2711219"/>
    <lineage>
        <taxon>Bacteria</taxon>
        <taxon>Bacillati</taxon>
        <taxon>Actinomycetota</taxon>
        <taxon>Actinomycetes</taxon>
        <taxon>Kitasatosporales</taxon>
        <taxon>Streptomycetaceae</taxon>
        <taxon>Streptomyces</taxon>
    </lineage>
</organism>
<dbReference type="InterPro" id="IPR002937">
    <property type="entry name" value="Amino_oxidase"/>
</dbReference>
<dbReference type="PANTHER" id="PTHR43734:SF1">
    <property type="entry name" value="PHYTOENE DESATURASE"/>
    <property type="match status" value="1"/>
</dbReference>
<sequence>MARIAVIGAGMGAMAAAARLAVAGNRVTVLERTDTYGGAVRRYARDGFAFDTGPGLLRLPAVYRDLFLKTGREPLESCVETVRVDPAARHVFPDGTVLTLPNAARGTVRAALDEALGAGAGERWTELLNRARDAWETTRRPLLEEPLRDAPGSRTGPAHDTGYPALRGKGLLRLRRALRTGGASGPTLAEIAADELRDPRLAALLESYARVWGLDPAVTPAGAAVLPYLEDSFGTWYVRGGVRTLANALYERCRARRVEFRFGAAAAGVREKDGAAAGVELADGSLVDADTVVLGSGPGLRPGRNEWPSGSARLTVLLALRGARPEGTPHRTLVHNVRAPGLPGPAGGPPLTVLRPDDPALRPDGAHESAVLTVPVPVGAVGDRAAGERIADGLLAAADAAGLGLGARVLWREVRTPRDDERETGAPGGQVPPPALAGGGGALLQPPNQTALRGLYAVGGWAHPGGGLAHAGMSGALATGLIVEGPDWRGSA</sequence>
<evidence type="ECO:0000259" key="2">
    <source>
        <dbReference type="Pfam" id="PF01593"/>
    </source>
</evidence>
<feature type="region of interest" description="Disordered" evidence="1">
    <location>
        <begin position="416"/>
        <end position="444"/>
    </location>
</feature>
<reference evidence="3 4" key="1">
    <citation type="submission" date="2020-02" db="EMBL/GenBank/DDBJ databases">
        <title>Whole-genome analyses of novel actinobacteria.</title>
        <authorList>
            <person name="Sahin N."/>
            <person name="Tatar D."/>
        </authorList>
    </citation>
    <scope>NUCLEOTIDE SEQUENCE [LARGE SCALE GENOMIC DNA]</scope>
    <source>
        <strain evidence="3 4">SB3404</strain>
    </source>
</reference>
<dbReference type="InterPro" id="IPR036188">
    <property type="entry name" value="FAD/NAD-bd_sf"/>
</dbReference>
<gene>
    <name evidence="3" type="ORF">G5C65_28555</name>
</gene>
<dbReference type="RefSeq" id="WP_165301925.1">
    <property type="nucleotide sequence ID" value="NZ_JAAKZZ010000420.1"/>
</dbReference>
<dbReference type="SUPFAM" id="SSF51905">
    <property type="entry name" value="FAD/NAD(P)-binding domain"/>
    <property type="match status" value="1"/>
</dbReference>
<dbReference type="PANTHER" id="PTHR43734">
    <property type="entry name" value="PHYTOENE DESATURASE"/>
    <property type="match status" value="1"/>
</dbReference>
<dbReference type="Pfam" id="PF01593">
    <property type="entry name" value="Amino_oxidase"/>
    <property type="match status" value="1"/>
</dbReference>
<dbReference type="Gene3D" id="3.50.50.60">
    <property type="entry name" value="FAD/NAD(P)-binding domain"/>
    <property type="match status" value="2"/>
</dbReference>
<keyword evidence="4" id="KW-1185">Reference proteome</keyword>
<accession>A0A6G4X5T6</accession>
<evidence type="ECO:0000313" key="3">
    <source>
        <dbReference type="EMBL" id="NGO72230.1"/>
    </source>
</evidence>